<dbReference type="EMBL" id="MU150273">
    <property type="protein sequence ID" value="KAF9462336.1"/>
    <property type="molecule type" value="Genomic_DNA"/>
</dbReference>
<proteinExistence type="predicted"/>
<feature type="transmembrane region" description="Helical" evidence="1">
    <location>
        <begin position="15"/>
        <end position="43"/>
    </location>
</feature>
<feature type="transmembrane region" description="Helical" evidence="1">
    <location>
        <begin position="52"/>
        <end position="76"/>
    </location>
</feature>
<feature type="transmembrane region" description="Helical" evidence="1">
    <location>
        <begin position="249"/>
        <end position="271"/>
    </location>
</feature>
<accession>A0A9P6CDY3</accession>
<reference evidence="2" key="1">
    <citation type="submission" date="2020-11" db="EMBL/GenBank/DDBJ databases">
        <authorList>
            <consortium name="DOE Joint Genome Institute"/>
            <person name="Ahrendt S."/>
            <person name="Riley R."/>
            <person name="Andreopoulos W."/>
            <person name="Labutti K."/>
            <person name="Pangilinan J."/>
            <person name="Ruiz-Duenas F.J."/>
            <person name="Barrasa J.M."/>
            <person name="Sanchez-Garcia M."/>
            <person name="Camarero S."/>
            <person name="Miyauchi S."/>
            <person name="Serrano A."/>
            <person name="Linde D."/>
            <person name="Babiker R."/>
            <person name="Drula E."/>
            <person name="Ayuso-Fernandez I."/>
            <person name="Pacheco R."/>
            <person name="Padilla G."/>
            <person name="Ferreira P."/>
            <person name="Barriuso J."/>
            <person name="Kellner H."/>
            <person name="Castanera R."/>
            <person name="Alfaro M."/>
            <person name="Ramirez L."/>
            <person name="Pisabarro A.G."/>
            <person name="Kuo A."/>
            <person name="Tritt A."/>
            <person name="Lipzen A."/>
            <person name="He G."/>
            <person name="Yan M."/>
            <person name="Ng V."/>
            <person name="Cullen D."/>
            <person name="Martin F."/>
            <person name="Rosso M.-N."/>
            <person name="Henrissat B."/>
            <person name="Hibbett D."/>
            <person name="Martinez A.T."/>
            <person name="Grigoriev I.V."/>
        </authorList>
    </citation>
    <scope>NUCLEOTIDE SEQUENCE</scope>
    <source>
        <strain evidence="2">CBS 247.69</strain>
    </source>
</reference>
<keyword evidence="1" id="KW-1133">Transmembrane helix</keyword>
<name>A0A9P6CDY3_9AGAR</name>
<evidence type="ECO:0000256" key="1">
    <source>
        <dbReference type="SAM" id="Phobius"/>
    </source>
</evidence>
<feature type="transmembrane region" description="Helical" evidence="1">
    <location>
        <begin position="160"/>
        <end position="182"/>
    </location>
</feature>
<dbReference type="Proteomes" id="UP000807353">
    <property type="component" value="Unassembled WGS sequence"/>
</dbReference>
<evidence type="ECO:0000313" key="2">
    <source>
        <dbReference type="EMBL" id="KAF9462336.1"/>
    </source>
</evidence>
<feature type="transmembrane region" description="Helical" evidence="1">
    <location>
        <begin position="202"/>
        <end position="222"/>
    </location>
</feature>
<evidence type="ECO:0000313" key="3">
    <source>
        <dbReference type="Proteomes" id="UP000807353"/>
    </source>
</evidence>
<keyword evidence="3" id="KW-1185">Reference proteome</keyword>
<feature type="transmembrane region" description="Helical" evidence="1">
    <location>
        <begin position="82"/>
        <end position="105"/>
    </location>
</feature>
<keyword evidence="1" id="KW-0812">Transmembrane</keyword>
<dbReference type="AlphaFoldDB" id="A0A9P6CDY3"/>
<gene>
    <name evidence="2" type="ORF">BDZ94DRAFT_737289</name>
</gene>
<protein>
    <submittedName>
        <fullName evidence="2">Uncharacterized protein</fullName>
    </submittedName>
</protein>
<sequence>MFTYPTTTFPLYQLAWFFLPLLIQTLLLGLYVVLFSICVHILLSRRTRNWKLLLATTIVMFGLSVAQTTISILHVFSAKFTIMWPVIQDLLYVITNVVADGLFVYRCYVIWEYNKYVILGPIMLLIATTGFGFATIWFSGGVPLGSVPVHGLEHIYDTRTFFFISITTNGILTILTAGRIWWITRKIRNSPQKMVIKKYNTAIAIVLESGLIYCLSVAVYLVCMSTDATPPANYDADKYLVIPNLRGNIAFAALTQIVGIVPTLIIVRMCLGLSAPESASPLSTLRFKSATDEFVVIDGQIEAFPKGLERFSEYSRE</sequence>
<organism evidence="2 3">
    <name type="scientific">Collybia nuda</name>
    <dbReference type="NCBI Taxonomy" id="64659"/>
    <lineage>
        <taxon>Eukaryota</taxon>
        <taxon>Fungi</taxon>
        <taxon>Dikarya</taxon>
        <taxon>Basidiomycota</taxon>
        <taxon>Agaricomycotina</taxon>
        <taxon>Agaricomycetes</taxon>
        <taxon>Agaricomycetidae</taxon>
        <taxon>Agaricales</taxon>
        <taxon>Tricholomatineae</taxon>
        <taxon>Clitocybaceae</taxon>
        <taxon>Collybia</taxon>
    </lineage>
</organism>
<comment type="caution">
    <text evidence="2">The sequence shown here is derived from an EMBL/GenBank/DDBJ whole genome shotgun (WGS) entry which is preliminary data.</text>
</comment>
<keyword evidence="1" id="KW-0472">Membrane</keyword>
<dbReference type="OrthoDB" id="3186354at2759"/>
<feature type="transmembrane region" description="Helical" evidence="1">
    <location>
        <begin position="117"/>
        <end position="140"/>
    </location>
</feature>